<gene>
    <name evidence="2" type="ORF">DILT_LOCUS11064</name>
</gene>
<name>A0A3P7LW38_DIBLA</name>
<feature type="compositionally biased region" description="Basic residues" evidence="1">
    <location>
        <begin position="68"/>
        <end position="79"/>
    </location>
</feature>
<accession>A0A3P7LW38</accession>
<feature type="compositionally biased region" description="Polar residues" evidence="1">
    <location>
        <begin position="216"/>
        <end position="226"/>
    </location>
</feature>
<evidence type="ECO:0000313" key="3">
    <source>
        <dbReference type="Proteomes" id="UP000281553"/>
    </source>
</evidence>
<feature type="compositionally biased region" description="Polar residues" evidence="1">
    <location>
        <begin position="183"/>
        <end position="192"/>
    </location>
</feature>
<organism evidence="2 3">
    <name type="scientific">Dibothriocephalus latus</name>
    <name type="common">Fish tapeworm</name>
    <name type="synonym">Diphyllobothrium latum</name>
    <dbReference type="NCBI Taxonomy" id="60516"/>
    <lineage>
        <taxon>Eukaryota</taxon>
        <taxon>Metazoa</taxon>
        <taxon>Spiralia</taxon>
        <taxon>Lophotrochozoa</taxon>
        <taxon>Platyhelminthes</taxon>
        <taxon>Cestoda</taxon>
        <taxon>Eucestoda</taxon>
        <taxon>Diphyllobothriidea</taxon>
        <taxon>Diphyllobothriidae</taxon>
        <taxon>Dibothriocephalus</taxon>
    </lineage>
</organism>
<evidence type="ECO:0000313" key="2">
    <source>
        <dbReference type="EMBL" id="VDN15233.1"/>
    </source>
</evidence>
<sequence length="333" mass="36566">MLETSPALSATPVMALAKTAKQQKRDAADRETREEEDFFVPSISEKASASSHSSSSDRASLSDEERYHHRPSRRRKQARPRPTTESKSSRFKTPVSAASATALPKTATRQQPSLAGENRGRNVPVNALSDIASVSPSSASDRASDSDERRRKRARPRPTTESKSSRFQTPVSAASVTALPKTATRQQPSSAGETRGRNVPVNAVSDIASRAKTRTIAKTSSASTAHGQRKPTRRVGTFSAHSEGSANQDPKFLLFKGNGRQCFALHTNLCRHSRRLYTVRPRIRVACPHMRKVDALSQIDIKKGCNTNYHVAYSEAISVTIACRLFSELHFDR</sequence>
<feature type="region of interest" description="Disordered" evidence="1">
    <location>
        <begin position="1"/>
        <end position="246"/>
    </location>
</feature>
<dbReference type="Proteomes" id="UP000281553">
    <property type="component" value="Unassembled WGS sequence"/>
</dbReference>
<proteinExistence type="predicted"/>
<feature type="compositionally biased region" description="Polar residues" evidence="1">
    <location>
        <begin position="165"/>
        <end position="175"/>
    </location>
</feature>
<reference evidence="2 3" key="1">
    <citation type="submission" date="2018-11" db="EMBL/GenBank/DDBJ databases">
        <authorList>
            <consortium name="Pathogen Informatics"/>
        </authorList>
    </citation>
    <scope>NUCLEOTIDE SEQUENCE [LARGE SCALE GENOMIC DNA]</scope>
</reference>
<evidence type="ECO:0000256" key="1">
    <source>
        <dbReference type="SAM" id="MobiDB-lite"/>
    </source>
</evidence>
<feature type="compositionally biased region" description="Basic and acidic residues" evidence="1">
    <location>
        <begin position="23"/>
        <end position="33"/>
    </location>
</feature>
<keyword evidence="3" id="KW-1185">Reference proteome</keyword>
<feature type="compositionally biased region" description="Low complexity" evidence="1">
    <location>
        <begin position="42"/>
        <end position="59"/>
    </location>
</feature>
<protein>
    <submittedName>
        <fullName evidence="2">Uncharacterized protein</fullName>
    </submittedName>
</protein>
<feature type="compositionally biased region" description="Low complexity" evidence="1">
    <location>
        <begin position="129"/>
        <end position="141"/>
    </location>
</feature>
<dbReference type="EMBL" id="UYRU01061834">
    <property type="protein sequence ID" value="VDN15233.1"/>
    <property type="molecule type" value="Genomic_DNA"/>
</dbReference>
<dbReference type="AlphaFoldDB" id="A0A3P7LW38"/>